<dbReference type="SUPFAM" id="SSF53901">
    <property type="entry name" value="Thiolase-like"/>
    <property type="match status" value="1"/>
</dbReference>
<feature type="active site" description="Proton donor; for dehydratase activity" evidence="4">
    <location>
        <position position="1259"/>
    </location>
</feature>
<dbReference type="Pfam" id="PF00109">
    <property type="entry name" value="ketoacyl-synt"/>
    <property type="match status" value="1"/>
</dbReference>
<dbReference type="Gene3D" id="3.10.129.110">
    <property type="entry name" value="Polyketide synthase dehydratase"/>
    <property type="match status" value="1"/>
</dbReference>
<protein>
    <submittedName>
        <fullName evidence="8">Acyl transferase domain-containing protein</fullName>
    </submittedName>
</protein>
<keyword evidence="9" id="KW-1185">Reference proteome</keyword>
<evidence type="ECO:0000313" key="9">
    <source>
        <dbReference type="Proteomes" id="UP000198906"/>
    </source>
</evidence>
<dbReference type="SUPFAM" id="SSF55048">
    <property type="entry name" value="Probable ACP-binding domain of malonyl-CoA ACP transacylase"/>
    <property type="match status" value="1"/>
</dbReference>
<dbReference type="GO" id="GO:0008897">
    <property type="term" value="F:holo-[acyl-carrier-protein] synthase activity"/>
    <property type="evidence" value="ECO:0007669"/>
    <property type="project" value="InterPro"/>
</dbReference>
<dbReference type="InterPro" id="IPR016039">
    <property type="entry name" value="Thiolase-like"/>
</dbReference>
<feature type="compositionally biased region" description="Low complexity" evidence="5">
    <location>
        <begin position="1046"/>
        <end position="1080"/>
    </location>
</feature>
<feature type="region of interest" description="N-terminal hotdog fold" evidence="4">
    <location>
        <begin position="1060"/>
        <end position="1199"/>
    </location>
</feature>
<dbReference type="GO" id="GO:0005886">
    <property type="term" value="C:plasma membrane"/>
    <property type="evidence" value="ECO:0007669"/>
    <property type="project" value="TreeGrafter"/>
</dbReference>
<dbReference type="InterPro" id="IPR050091">
    <property type="entry name" value="PKS_NRPS_Biosynth_Enz"/>
</dbReference>
<dbReference type="InterPro" id="IPR014031">
    <property type="entry name" value="Ketoacyl_synth_C"/>
</dbReference>
<dbReference type="Gene3D" id="3.90.470.20">
    <property type="entry name" value="4'-phosphopantetheinyl transferase domain"/>
    <property type="match status" value="1"/>
</dbReference>
<dbReference type="SUPFAM" id="SSF56214">
    <property type="entry name" value="4'-phosphopantetheinyl transferase"/>
    <property type="match status" value="1"/>
</dbReference>
<dbReference type="Proteomes" id="UP000198906">
    <property type="component" value="Unassembled WGS sequence"/>
</dbReference>
<dbReference type="InterPro" id="IPR020807">
    <property type="entry name" value="PKS_DH"/>
</dbReference>
<keyword evidence="1" id="KW-0596">Phosphopantetheine</keyword>
<evidence type="ECO:0000256" key="3">
    <source>
        <dbReference type="ARBA" id="ARBA00022679"/>
    </source>
</evidence>
<evidence type="ECO:0000256" key="1">
    <source>
        <dbReference type="ARBA" id="ARBA00022450"/>
    </source>
</evidence>
<proteinExistence type="predicted"/>
<name>A0A1C6RML0_9ACTN</name>
<feature type="compositionally biased region" description="Pro residues" evidence="5">
    <location>
        <begin position="1034"/>
        <end position="1045"/>
    </location>
</feature>
<reference evidence="9" key="1">
    <citation type="submission" date="2016-06" db="EMBL/GenBank/DDBJ databases">
        <authorList>
            <person name="Varghese N."/>
        </authorList>
    </citation>
    <scope>NUCLEOTIDE SEQUENCE [LARGE SCALE GENOMIC DNA]</scope>
    <source>
        <strain evidence="9">DSM 46123</strain>
    </source>
</reference>
<dbReference type="PANTHER" id="PTHR43775:SF37">
    <property type="entry name" value="SI:DKEY-61P9.11"/>
    <property type="match status" value="1"/>
</dbReference>
<dbReference type="Gene3D" id="3.40.366.10">
    <property type="entry name" value="Malonyl-Coenzyme A Acyl Carrier Protein, domain 2"/>
    <property type="match status" value="1"/>
</dbReference>
<dbReference type="GO" id="GO:0006633">
    <property type="term" value="P:fatty acid biosynthetic process"/>
    <property type="evidence" value="ECO:0007669"/>
    <property type="project" value="InterPro"/>
</dbReference>
<dbReference type="GO" id="GO:0071770">
    <property type="term" value="P:DIM/DIP cell wall layer assembly"/>
    <property type="evidence" value="ECO:0007669"/>
    <property type="project" value="TreeGrafter"/>
</dbReference>
<dbReference type="PANTHER" id="PTHR43775">
    <property type="entry name" value="FATTY ACID SYNTHASE"/>
    <property type="match status" value="1"/>
</dbReference>
<dbReference type="PROSITE" id="PS00606">
    <property type="entry name" value="KS3_1"/>
    <property type="match status" value="1"/>
</dbReference>
<evidence type="ECO:0000259" key="6">
    <source>
        <dbReference type="PROSITE" id="PS52004"/>
    </source>
</evidence>
<dbReference type="SUPFAM" id="SSF52151">
    <property type="entry name" value="FabD/lysophospholipase-like"/>
    <property type="match status" value="1"/>
</dbReference>
<dbReference type="InterPro" id="IPR016036">
    <property type="entry name" value="Malonyl_transacylase_ACP-bd"/>
</dbReference>
<evidence type="ECO:0000256" key="5">
    <source>
        <dbReference type="SAM" id="MobiDB-lite"/>
    </source>
</evidence>
<dbReference type="GO" id="GO:0004315">
    <property type="term" value="F:3-oxoacyl-[acyl-carrier-protein] synthase activity"/>
    <property type="evidence" value="ECO:0007669"/>
    <property type="project" value="InterPro"/>
</dbReference>
<feature type="compositionally biased region" description="Low complexity" evidence="5">
    <location>
        <begin position="990"/>
        <end position="1033"/>
    </location>
</feature>
<feature type="active site" description="Proton acceptor; for dehydratase activity" evidence="4">
    <location>
        <position position="1102"/>
    </location>
</feature>
<dbReference type="CDD" id="cd00833">
    <property type="entry name" value="PKS"/>
    <property type="match status" value="1"/>
</dbReference>
<evidence type="ECO:0000256" key="4">
    <source>
        <dbReference type="PROSITE-ProRule" id="PRU01363"/>
    </source>
</evidence>
<sequence>MTAVTKPDQQIAIVGMAALMPGAGDLDSYWHNLVAGVDAITDVPTHRWDEEFYDPEQAHRADRMYCRRGGFVDEYATFEPLKFGVMPASVHEIEPDQLITLEVAAKAIDDAGGPDRLPSGERVGVILGRGGILSPAQARYAQRVRMSSQVISILRELIPDVDPARLEMLRKKFDERLGPYQPEGTIGLVPNLAASRVANRLNLRGPAYTIDAACASSLIAVDQGITELQNGRLDAVLAGGVHHVHDISFWSVFNQLRALSRQGEIRPFDANADGLLIGEGTGIVVLKRYADAVRDGDRVYAVIRGSGVSSDGKSASMFNPAVSGQVLAIERAWAAAGLDPTAPDAVGLLEAHGTGTPTGDAAELTTIGQTFGAYRGGPKPVIGSVKSMIGHTMPAAGAAGLIKATLAVYRGVLLPTLHCENPRAEMAGTRFAPITSAQPWESDGPRRAGVNAFGFGGINAHVIVEQVSDSAGVALPTSGLTATADGRVVVDEPDQVLWLAAPTPAALAELLAADDATVRRLGAERAQAVPGPVDGSERVRLGIVNPSDKLLTVARKTVARGQAWRGGRDIWFTPDPLLAGGGKLISVFPGLEAEFAPRTTDLAAHFGLPDRPWSMADLGQHGAGLIEVGKILHEALRRMNVTPDAVAGHSIGEWTAAAVSGQADGASMDEFLAMFSAESVEISGYVFAAAATAADQVTPLLSDFPGVVLSHDNAPQQCVVNGPETEVDRLVEVLRGRNVFCQKLPFKSAFHTPIFGDGLRSIGDALGRLRVQPSQLPIWSGTLAAPCPEDIDEIRHLFIRHMMEPVWFRQTVANMYDAGFRVFLQVGAGQLASLVDDNLRGKDHLAIPVNVSHRSGLNQLRRVATALWVEGGSPDLRVLSTPGGRAPAAKSTVGSGKRGPTIKLDLGGPLVRLGEDAAGLLGLPTSGNGSPVAAAPAAAAQPAAPAATGETAGALAALNQLAGHSRAAAELAALLRDTAQGTASVLAKAGGTAAPVGPRPATAATPPAAAPRSSVAPPVAPRAGTAPAAAPRPGTAPTPPRPGTPPVAGARPVTPVRATPPTVAAQRPATPQAARPAPAASREVGRVTLRVSIETMPYLRDHCFFVQPDDWPNIEDRWPVVPATALVQHMMDAAEQLLPGQRVIEVHDAKFNRWLIAEPAQDVEITVREAGANRYTCAIGSYARATVEMATAYPEPTEQPWTHDPATERPTTLPADEMYAERLMFHGPQFQGVTTIHAIGDMHVRGVVTAPVPPGALLDNALQVIGNWLITTQPIRTVALPVGLRNVQFFGPPPPAGRAFECVARVRSIDDGQLVADTQLSYQGRVWAQINGAVDRRFDSHPQARVAERFPEKYPMSLFQPEGWTMAFDCWTDLVTRGMAARGILGGAANAEYERQPAKTRKQWMLGRIAAKDAVRARLWEDGHTDIYPIELTVGNDPDGRPWVKGREGRGMRDCEVSLAHCQEIGVAIAKPRTPGEPIGGPGVGIDVAEIADLPAGCVLDPAETALLESLAGTDAARRQLWATRFRAARETVGKAEGVGPAGGPHPIAVRAATDEALTVEVAGRTYRVGHREVANPDDLPPRRYVVAWTWGPEPATAPGGTRS</sequence>
<evidence type="ECO:0000256" key="2">
    <source>
        <dbReference type="ARBA" id="ARBA00022553"/>
    </source>
</evidence>
<dbReference type="InterPro" id="IPR037143">
    <property type="entry name" value="4-PPantetheinyl_Trfase_dom_sf"/>
</dbReference>
<feature type="domain" description="PKS/mFAS DH" evidence="7">
    <location>
        <begin position="1060"/>
        <end position="1344"/>
    </location>
</feature>
<keyword evidence="3 8" id="KW-0808">Transferase</keyword>
<feature type="domain" description="Ketosynthase family 3 (KS3)" evidence="6">
    <location>
        <begin position="8"/>
        <end position="466"/>
    </location>
</feature>
<feature type="region of interest" description="C-terminal hotdog fold" evidence="4">
    <location>
        <begin position="1210"/>
        <end position="1344"/>
    </location>
</feature>
<dbReference type="InterPro" id="IPR018201">
    <property type="entry name" value="Ketoacyl_synth_AS"/>
</dbReference>
<dbReference type="Pfam" id="PF14765">
    <property type="entry name" value="PS-DH"/>
    <property type="match status" value="1"/>
</dbReference>
<dbReference type="Pfam" id="PF02801">
    <property type="entry name" value="Ketoacyl-synt_C"/>
    <property type="match status" value="1"/>
</dbReference>
<dbReference type="InterPro" id="IPR001227">
    <property type="entry name" value="Ac_transferase_dom_sf"/>
</dbReference>
<organism evidence="8 9">
    <name type="scientific">Micromonospora inyonensis</name>
    <dbReference type="NCBI Taxonomy" id="47866"/>
    <lineage>
        <taxon>Bacteria</taxon>
        <taxon>Bacillati</taxon>
        <taxon>Actinomycetota</taxon>
        <taxon>Actinomycetes</taxon>
        <taxon>Micromonosporales</taxon>
        <taxon>Micromonosporaceae</taxon>
        <taxon>Micromonospora</taxon>
    </lineage>
</organism>
<dbReference type="SMART" id="SM00825">
    <property type="entry name" value="PKS_KS"/>
    <property type="match status" value="1"/>
</dbReference>
<dbReference type="InterPro" id="IPR020841">
    <property type="entry name" value="PKS_Beta-ketoAc_synthase_dom"/>
</dbReference>
<dbReference type="GO" id="GO:0000287">
    <property type="term" value="F:magnesium ion binding"/>
    <property type="evidence" value="ECO:0007669"/>
    <property type="project" value="InterPro"/>
</dbReference>
<dbReference type="PROSITE" id="PS52019">
    <property type="entry name" value="PKS_MFAS_DH"/>
    <property type="match status" value="1"/>
</dbReference>
<dbReference type="Gene3D" id="3.40.47.10">
    <property type="match status" value="1"/>
</dbReference>
<keyword evidence="2" id="KW-0597">Phosphoprotein</keyword>
<dbReference type="InterPro" id="IPR042104">
    <property type="entry name" value="PKS_dehydratase_sf"/>
</dbReference>
<dbReference type="InterPro" id="IPR014030">
    <property type="entry name" value="Ketoacyl_synth_N"/>
</dbReference>
<accession>A0A1C6RML0</accession>
<dbReference type="InterPro" id="IPR016035">
    <property type="entry name" value="Acyl_Trfase/lysoPLipase"/>
</dbReference>
<feature type="region of interest" description="Disordered" evidence="5">
    <location>
        <begin position="990"/>
        <end position="1083"/>
    </location>
</feature>
<dbReference type="InterPro" id="IPR049551">
    <property type="entry name" value="PKS_DH_C"/>
</dbReference>
<dbReference type="Gene3D" id="3.30.70.250">
    <property type="entry name" value="Malonyl-CoA ACP transacylase, ACP-binding"/>
    <property type="match status" value="1"/>
</dbReference>
<dbReference type="EMBL" id="FMHU01000001">
    <property type="protein sequence ID" value="SCL18265.1"/>
    <property type="molecule type" value="Genomic_DNA"/>
</dbReference>
<dbReference type="Pfam" id="PF00698">
    <property type="entry name" value="Acyl_transf_1"/>
    <property type="match status" value="1"/>
</dbReference>
<evidence type="ECO:0000313" key="8">
    <source>
        <dbReference type="EMBL" id="SCL18265.1"/>
    </source>
</evidence>
<dbReference type="GO" id="GO:0005737">
    <property type="term" value="C:cytoplasm"/>
    <property type="evidence" value="ECO:0007669"/>
    <property type="project" value="TreeGrafter"/>
</dbReference>
<dbReference type="GO" id="GO:0004312">
    <property type="term" value="F:fatty acid synthase activity"/>
    <property type="evidence" value="ECO:0007669"/>
    <property type="project" value="TreeGrafter"/>
</dbReference>
<gene>
    <name evidence="8" type="ORF">GA0074694_2294</name>
</gene>
<dbReference type="SMART" id="SM00826">
    <property type="entry name" value="PKS_DH"/>
    <property type="match status" value="1"/>
</dbReference>
<dbReference type="InterPro" id="IPR014043">
    <property type="entry name" value="Acyl_transferase_dom"/>
</dbReference>
<dbReference type="STRING" id="47866.GA0074694_2294"/>
<dbReference type="SMART" id="SM00827">
    <property type="entry name" value="PKS_AT"/>
    <property type="match status" value="1"/>
</dbReference>
<evidence type="ECO:0000259" key="7">
    <source>
        <dbReference type="PROSITE" id="PS52019"/>
    </source>
</evidence>
<dbReference type="InterPro" id="IPR049900">
    <property type="entry name" value="PKS_mFAS_DH"/>
</dbReference>
<dbReference type="PROSITE" id="PS52004">
    <property type="entry name" value="KS3_2"/>
    <property type="match status" value="1"/>
</dbReference>